<dbReference type="Proteomes" id="UP000613030">
    <property type="component" value="Unassembled WGS sequence"/>
</dbReference>
<dbReference type="PANTHER" id="PTHR45982:SF1">
    <property type="entry name" value="REGULATOR OF CHROMOSOME CONDENSATION"/>
    <property type="match status" value="1"/>
</dbReference>
<dbReference type="PANTHER" id="PTHR45982">
    <property type="entry name" value="REGULATOR OF CHROMOSOME CONDENSATION"/>
    <property type="match status" value="1"/>
</dbReference>
<dbReference type="InterPro" id="IPR051553">
    <property type="entry name" value="Ran_GTPase-activating"/>
</dbReference>
<keyword evidence="2" id="KW-1185">Reference proteome</keyword>
<dbReference type="InterPro" id="IPR009091">
    <property type="entry name" value="RCC1/BLIP-II"/>
</dbReference>
<name>A0ABS1KST5_9BACT</name>
<dbReference type="RefSeq" id="WP_202010791.1">
    <property type="nucleotide sequence ID" value="NZ_JAERRB010000004.1"/>
</dbReference>
<protein>
    <submittedName>
        <fullName evidence="1">Gliding motility-associated C-terminal domain-containing protein</fullName>
    </submittedName>
</protein>
<sequence>MRPLSILFIAWSTGVLGSMTTFGQNVVTWGATANGLNAVPAGTNMTLSVAAGSRHAVALLTNGQLIAWGDNAAQQLTIPTGLSNVRAIAAGDVHNVALMGNGRVVCWGGSDADVITPPSTLRQVFAIAAGARHSVALKANGTVVAWGSAGQTHWQVPAGLHDVIGITAGDHHTVALLANGTVQAWGDNTHHQLDVPAGLTHVIAVAAGSNHTVALLANGTLVVWGDNDPADGDQLSLPAGADHVIAIAAKGGYSLALRSDGTLIGWGDNTHGQLNLPSQGGLIGVAAGTGFGLAITSDRLAVRAWGTNAFNSNSLPSTLRSVKDIRQGLDFTTVLLSNGTVQATGRTPRANVPTNVVDVKQITNGTQHTAALLANGTARAWGENTTGFFQTAVPPGLQNIKALASHNIAPQTMALFADGTVTVWGQGPTGRYHIPVAYNRSIRSIASGANHTLVVYANGTVRGFGLNTNGQLNGIDTLTNVIAVAGGHMFSAALRADGTFLVWGNLGSTVTTPLTGADARSLEGGFDLLVAVLLDGSTVGLGTPMGDELLMLPWAKKIYAVATGTRDLGIITAEMPAAVTPLVADVDVYESLTPQAWPPPPLNPPLTISGNIITSMVLQLSDPLDLTYWPGSLALGAPCRTPPCISLIRNNRTGTLLLSGEASASVYQNILSNLGYQYRGNNWGSVHTISVNVDDGLGLSAAAILRIHLIATNHAPSFVKGSDITLLEDAPLIQQTFAAWATAMSAGPAREKNQTLTFNLSNDNPALFATPPSIDPASGTLSFKLADNANGVAHVTAALSDNGGTAHGGIDRAEHTFTITVLPVNDAPTFTASDVVTTLSQSETFAGWASQISPGPPDEASQTLTFSIAGITNANLFAVGPAVAPDGTLTFTAGQNAGVSQVTLLLRDNGLTANGGLDTSTPFMFTITIQPNQPPSFTKGADVTVPEDGGPQEFNGWATQLSAGPTWEKNQTVAFIVNTDNPALFSAGPALSLQGILSFTTAPDAHGVANVTVILKDNGGTSQGGVDESTAQHFMITVTPVNDAPSMTPPADVSIPDEVSTPIDLDGITAGPNEGDQSVTLTVTVNPSQGLGAVVRYASGTAGEIMFTPAPGFTGTVQVTVHVRDNDASGGTSQRDYTFNVTVFNEEDVYVPTTFSPNNDGVNDVFRLRSARIADVHFAVYTTNGYKIFSTEDVNTATQTGWNGTWKGEEVPTGTYVWVLSGSLADGRPLSFRGAKSGQVLLIR</sequence>
<accession>A0ABS1KST5</accession>
<dbReference type="SUPFAM" id="SSF50985">
    <property type="entry name" value="RCC1/BLIP-II"/>
    <property type="match status" value="2"/>
</dbReference>
<comment type="caution">
    <text evidence="1">The sequence shown here is derived from an EMBL/GenBank/DDBJ whole genome shotgun (WGS) entry which is preliminary data.</text>
</comment>
<dbReference type="InterPro" id="IPR000408">
    <property type="entry name" value="Reg_chr_condens"/>
</dbReference>
<dbReference type="EMBL" id="JAERRB010000004">
    <property type="protein sequence ID" value="MBL0742496.1"/>
    <property type="molecule type" value="Genomic_DNA"/>
</dbReference>
<dbReference type="Pfam" id="PF13585">
    <property type="entry name" value="CHU_C"/>
    <property type="match status" value="1"/>
</dbReference>
<dbReference type="PROSITE" id="PS00626">
    <property type="entry name" value="RCC1_2"/>
    <property type="match status" value="5"/>
</dbReference>
<dbReference type="Pfam" id="PF13540">
    <property type="entry name" value="RCC1_2"/>
    <property type="match status" value="7"/>
</dbReference>
<dbReference type="PROSITE" id="PS50012">
    <property type="entry name" value="RCC1_3"/>
    <property type="match status" value="6"/>
</dbReference>
<reference evidence="1 2" key="1">
    <citation type="submission" date="2021-01" db="EMBL/GenBank/DDBJ databases">
        <title>Chryseolinea sp. Jin1 Genome sequencing and assembly.</title>
        <authorList>
            <person name="Kim I."/>
        </authorList>
    </citation>
    <scope>NUCLEOTIDE SEQUENCE [LARGE SCALE GENOMIC DNA]</scope>
    <source>
        <strain evidence="1 2">Jin1</strain>
    </source>
</reference>
<evidence type="ECO:0000313" key="1">
    <source>
        <dbReference type="EMBL" id="MBL0742496.1"/>
    </source>
</evidence>
<organism evidence="1 2">
    <name type="scientific">Chryseolinea lacunae</name>
    <dbReference type="NCBI Taxonomy" id="2801331"/>
    <lineage>
        <taxon>Bacteria</taxon>
        <taxon>Pseudomonadati</taxon>
        <taxon>Bacteroidota</taxon>
        <taxon>Cytophagia</taxon>
        <taxon>Cytophagales</taxon>
        <taxon>Fulvivirgaceae</taxon>
        <taxon>Chryseolinea</taxon>
    </lineage>
</organism>
<evidence type="ECO:0000313" key="2">
    <source>
        <dbReference type="Proteomes" id="UP000613030"/>
    </source>
</evidence>
<proteinExistence type="predicted"/>
<gene>
    <name evidence="1" type="ORF">JI741_14810</name>
</gene>
<dbReference type="Gene3D" id="2.130.10.30">
    <property type="entry name" value="Regulator of chromosome condensation 1/beta-lactamase-inhibitor protein II"/>
    <property type="match status" value="3"/>
</dbReference>